<name>A0A1V1HYI3_9FIRM</name>
<evidence type="ECO:0000256" key="1">
    <source>
        <dbReference type="SAM" id="Phobius"/>
    </source>
</evidence>
<dbReference type="RefSeq" id="WP_180702729.1">
    <property type="nucleotide sequence ID" value="NZ_LN555523.1"/>
</dbReference>
<keyword evidence="3" id="KW-1185">Reference proteome</keyword>
<keyword evidence="1" id="KW-1133">Transmembrane helix</keyword>
<keyword evidence="1" id="KW-0472">Membrane</keyword>
<dbReference type="Proteomes" id="UP000245622">
    <property type="component" value="Chromosome 1"/>
</dbReference>
<protein>
    <submittedName>
        <fullName evidence="2">Uncharacterized protein</fullName>
    </submittedName>
</protein>
<reference evidence="2 3" key="1">
    <citation type="submission" date="2014-04" db="EMBL/GenBank/DDBJ databases">
        <authorList>
            <person name="Hornung B.V."/>
        </authorList>
    </citation>
    <scope>NUCLEOTIDE SEQUENCE [LARGE SCALE GENOMIC DNA]</scope>
    <source>
        <strain evidence="2 3">CRIB</strain>
    </source>
</reference>
<accession>A0A1V1HYI3</accession>
<evidence type="ECO:0000313" key="3">
    <source>
        <dbReference type="Proteomes" id="UP000245622"/>
    </source>
</evidence>
<keyword evidence="1" id="KW-0812">Transmembrane</keyword>
<organism evidence="2 3">
    <name type="scientific">Romboutsia ilealis</name>
    <dbReference type="NCBI Taxonomy" id="1115758"/>
    <lineage>
        <taxon>Bacteria</taxon>
        <taxon>Bacillati</taxon>
        <taxon>Bacillota</taxon>
        <taxon>Clostridia</taxon>
        <taxon>Peptostreptococcales</taxon>
        <taxon>Peptostreptococcaceae</taxon>
        <taxon>Romboutsia</taxon>
    </lineage>
</organism>
<proteinExistence type="predicted"/>
<feature type="transmembrane region" description="Helical" evidence="1">
    <location>
        <begin position="33"/>
        <end position="50"/>
    </location>
</feature>
<dbReference type="GeneID" id="82204388"/>
<dbReference type="KEGG" id="ril:CRIB_206"/>
<dbReference type="EMBL" id="LN555523">
    <property type="protein sequence ID" value="CED92963.1"/>
    <property type="molecule type" value="Genomic_DNA"/>
</dbReference>
<dbReference type="AlphaFoldDB" id="A0A1V1HYI3"/>
<gene>
    <name evidence="2" type="ORF">CRIB_206</name>
</gene>
<sequence>MKKKDTSDHDNTIEILTYSVIGGSICLSLMPGYIPYAICYGGIIVSLYGIGKILDKYKDVEDMNFVSKENIKYFNKDK</sequence>
<evidence type="ECO:0000313" key="2">
    <source>
        <dbReference type="EMBL" id="CED92963.1"/>
    </source>
</evidence>